<gene>
    <name evidence="3" type="ORF">K452DRAFT_346847</name>
</gene>
<evidence type="ECO:0000256" key="2">
    <source>
        <dbReference type="SAM" id="Phobius"/>
    </source>
</evidence>
<feature type="region of interest" description="Disordered" evidence="1">
    <location>
        <begin position="531"/>
        <end position="637"/>
    </location>
</feature>
<keyword evidence="2" id="KW-0812">Transmembrane</keyword>
<proteinExistence type="predicted"/>
<dbReference type="OrthoDB" id="5332281at2759"/>
<evidence type="ECO:0000313" key="4">
    <source>
        <dbReference type="Proteomes" id="UP000799438"/>
    </source>
</evidence>
<dbReference type="Proteomes" id="UP000799438">
    <property type="component" value="Unassembled WGS sequence"/>
</dbReference>
<organism evidence="3 4">
    <name type="scientific">Aplosporella prunicola CBS 121167</name>
    <dbReference type="NCBI Taxonomy" id="1176127"/>
    <lineage>
        <taxon>Eukaryota</taxon>
        <taxon>Fungi</taxon>
        <taxon>Dikarya</taxon>
        <taxon>Ascomycota</taxon>
        <taxon>Pezizomycotina</taxon>
        <taxon>Dothideomycetes</taxon>
        <taxon>Dothideomycetes incertae sedis</taxon>
        <taxon>Botryosphaeriales</taxon>
        <taxon>Aplosporellaceae</taxon>
        <taxon>Aplosporella</taxon>
    </lineage>
</organism>
<name>A0A6A6BG42_9PEZI</name>
<keyword evidence="2" id="KW-1133">Transmembrane helix</keyword>
<feature type="compositionally biased region" description="Polar residues" evidence="1">
    <location>
        <begin position="539"/>
        <end position="557"/>
    </location>
</feature>
<dbReference type="AlphaFoldDB" id="A0A6A6BG42"/>
<protein>
    <submittedName>
        <fullName evidence="3">Uncharacterized protein</fullName>
    </submittedName>
</protein>
<feature type="transmembrane region" description="Helical" evidence="2">
    <location>
        <begin position="431"/>
        <end position="452"/>
    </location>
</feature>
<evidence type="ECO:0000313" key="3">
    <source>
        <dbReference type="EMBL" id="KAF2143122.1"/>
    </source>
</evidence>
<keyword evidence="2" id="KW-0472">Membrane</keyword>
<feature type="compositionally biased region" description="Polar residues" evidence="1">
    <location>
        <begin position="567"/>
        <end position="576"/>
    </location>
</feature>
<keyword evidence="4" id="KW-1185">Reference proteome</keyword>
<sequence>MLFKSPKEAGSKFGFALVATAFATLLFPLIKVVAAGLFHDSTSTTSALVALQLDSSLVENLWLLDYHFDNRPYVEWASQLAEWTITPDLNVAERPGILDNLVISNLTEWSPTTAAASNKTTGYEIEARVPALAVDVACEPISPHEFEVFAFRNNDCNDTISFDFRWSSSHCLSTLNITEANQISHGINTFLENEFFFSSQCSKGAPPSYYGSCHMDVFGTTSTIVVFLEDFSSISGPFEAITEFKNNTIVNSDTFNVSVPTLRGLSCKENITTVEVNVKFKQPTSLDISGNITSLPWTPVSYNRESITHITGVNTTGRFPMYMAPKSSTTSNSMGANLLAMLNSSSLWPTTTSSSNFFELLAAYAEYKLNNHTALLDVNDLAKAAEEMYVAVTRELLTERRSFALDIANATNTKNMTGTMRHHQTRTKQDLRTTIILEVLTTVLFCLLWIMFRFPSRSILPKAPDSIAARLSFLANSALVRHLKEENISSIKKTDIWKEKTGLGWWPIQDRSNHEHPITWRWGIDVGPNMVQRKWNKPPSENASSEFSNGEETSDPSLSHHGILPNEPTSPRSWTSGFYDRIPQEEAGNMRGSSSIDDPESRRSRISGRASNESLESSQNLHNTDVPRHETPQILQLSPVSPILLSQFPLQRRYTEQEQERREG</sequence>
<reference evidence="3" key="1">
    <citation type="journal article" date="2020" name="Stud. Mycol.">
        <title>101 Dothideomycetes genomes: a test case for predicting lifestyles and emergence of pathogens.</title>
        <authorList>
            <person name="Haridas S."/>
            <person name="Albert R."/>
            <person name="Binder M."/>
            <person name="Bloem J."/>
            <person name="Labutti K."/>
            <person name="Salamov A."/>
            <person name="Andreopoulos B."/>
            <person name="Baker S."/>
            <person name="Barry K."/>
            <person name="Bills G."/>
            <person name="Bluhm B."/>
            <person name="Cannon C."/>
            <person name="Castanera R."/>
            <person name="Culley D."/>
            <person name="Daum C."/>
            <person name="Ezra D."/>
            <person name="Gonzalez J."/>
            <person name="Henrissat B."/>
            <person name="Kuo A."/>
            <person name="Liang C."/>
            <person name="Lipzen A."/>
            <person name="Lutzoni F."/>
            <person name="Magnuson J."/>
            <person name="Mondo S."/>
            <person name="Nolan M."/>
            <person name="Ohm R."/>
            <person name="Pangilinan J."/>
            <person name="Park H.-J."/>
            <person name="Ramirez L."/>
            <person name="Alfaro M."/>
            <person name="Sun H."/>
            <person name="Tritt A."/>
            <person name="Yoshinaga Y."/>
            <person name="Zwiers L.-H."/>
            <person name="Turgeon B."/>
            <person name="Goodwin S."/>
            <person name="Spatafora J."/>
            <person name="Crous P."/>
            <person name="Grigoriev I."/>
        </authorList>
    </citation>
    <scope>NUCLEOTIDE SEQUENCE</scope>
    <source>
        <strain evidence="3">CBS 121167</strain>
    </source>
</reference>
<feature type="compositionally biased region" description="Polar residues" evidence="1">
    <location>
        <begin position="609"/>
        <end position="623"/>
    </location>
</feature>
<evidence type="ECO:0000256" key="1">
    <source>
        <dbReference type="SAM" id="MobiDB-lite"/>
    </source>
</evidence>
<accession>A0A6A6BG42</accession>
<dbReference type="RefSeq" id="XP_033398834.1">
    <property type="nucleotide sequence ID" value="XM_033545483.1"/>
</dbReference>
<dbReference type="EMBL" id="ML995482">
    <property type="protein sequence ID" value="KAF2143122.1"/>
    <property type="molecule type" value="Genomic_DNA"/>
</dbReference>
<dbReference type="GeneID" id="54302991"/>